<sequence>AGASAQASGGQEEEQQRPMATVERLEQVLPMPKKLHMIMEERNRVKRLKALEKEMTGDGKELELWCAAVIERLPVVLPDVEDWEADMLLLKREKEEYTKKLLPRKNLNVTRNEVRRDELWAWDLLKRGNDKLGPLAYDKDIEAKIEEQKAKLRKLSTEKMDEIMSRDRPTDIEKHEDELNTHLERVDQLMKSEGMSMEEAMKRVQAEDDGTADVFDANLDDLDVDIDDDDTDEVRFELVEKTSSDAEGFDAATFVPEPRVTEDDENNNLRSFRRNLSRRLHLIVKVADPAGGPEPVWRFPMGPREVGEPMYQSAARNAMAQISTSEEKDEQLELYMVSKCTVGWDIHPFSPEKQQETGKAGIKMFLYRGQRISGELSFSKDVLDHAWVANDELHQIVPNFKEDAYWKYAHQFMDD</sequence>
<evidence type="ECO:0000313" key="4">
    <source>
        <dbReference type="Proteomes" id="UP001642464"/>
    </source>
</evidence>
<proteinExistence type="predicted"/>
<feature type="compositionally biased region" description="Low complexity" evidence="2">
    <location>
        <begin position="1"/>
        <end position="10"/>
    </location>
</feature>
<dbReference type="Proteomes" id="UP001642464">
    <property type="component" value="Unassembled WGS sequence"/>
</dbReference>
<dbReference type="InterPro" id="IPR040008">
    <property type="entry name" value="Ribosomal_mL46"/>
</dbReference>
<comment type="caution">
    <text evidence="3">The sequence shown here is derived from an EMBL/GenBank/DDBJ whole genome shotgun (WGS) entry which is preliminary data.</text>
</comment>
<dbReference type="PANTHER" id="PTHR13124:SF12">
    <property type="entry name" value="LARGE RIBOSOMAL SUBUNIT PROTEIN ML46"/>
    <property type="match status" value="1"/>
</dbReference>
<evidence type="ECO:0000256" key="2">
    <source>
        <dbReference type="SAM" id="MobiDB-lite"/>
    </source>
</evidence>
<keyword evidence="4" id="KW-1185">Reference proteome</keyword>
<dbReference type="EMBL" id="CAXAMM010006852">
    <property type="protein sequence ID" value="CAK9012558.1"/>
    <property type="molecule type" value="Genomic_DNA"/>
</dbReference>
<feature type="non-terminal residue" evidence="3">
    <location>
        <position position="1"/>
    </location>
</feature>
<evidence type="ECO:0000256" key="1">
    <source>
        <dbReference type="SAM" id="Coils"/>
    </source>
</evidence>
<evidence type="ECO:0000313" key="3">
    <source>
        <dbReference type="EMBL" id="CAK9012558.1"/>
    </source>
</evidence>
<protein>
    <submittedName>
        <fullName evidence="3">Mitochondrial (L46mt) (MRP-L46) (Mitochondrial large ribosomal subunit protein mL46) (P2ECSL)</fullName>
    </submittedName>
</protein>
<gene>
    <name evidence="3" type="ORF">SCF082_LOCUS11554</name>
</gene>
<name>A0ABP0JEB6_9DINO</name>
<dbReference type="PANTHER" id="PTHR13124">
    <property type="entry name" value="39S RIBOSOMAL PROTEIN L46, MITOCHONDRIAL PRECURSOR-RELATED"/>
    <property type="match status" value="1"/>
</dbReference>
<feature type="region of interest" description="Disordered" evidence="2">
    <location>
        <begin position="1"/>
        <end position="20"/>
    </location>
</feature>
<organism evidence="3 4">
    <name type="scientific">Durusdinium trenchii</name>
    <dbReference type="NCBI Taxonomy" id="1381693"/>
    <lineage>
        <taxon>Eukaryota</taxon>
        <taxon>Sar</taxon>
        <taxon>Alveolata</taxon>
        <taxon>Dinophyceae</taxon>
        <taxon>Suessiales</taxon>
        <taxon>Symbiodiniaceae</taxon>
        <taxon>Durusdinium</taxon>
    </lineage>
</organism>
<reference evidence="3 4" key="1">
    <citation type="submission" date="2024-02" db="EMBL/GenBank/DDBJ databases">
        <authorList>
            <person name="Chen Y."/>
            <person name="Shah S."/>
            <person name="Dougan E. K."/>
            <person name="Thang M."/>
            <person name="Chan C."/>
        </authorList>
    </citation>
    <scope>NUCLEOTIDE SEQUENCE [LARGE SCALE GENOMIC DNA]</scope>
</reference>
<feature type="coiled-coil region" evidence="1">
    <location>
        <begin position="138"/>
        <end position="192"/>
    </location>
</feature>
<accession>A0ABP0JEB6</accession>
<keyword evidence="1" id="KW-0175">Coiled coil</keyword>
<dbReference type="Gene3D" id="3.90.79.10">
    <property type="entry name" value="Nucleoside Triphosphate Pyrophosphohydrolase"/>
    <property type="match status" value="1"/>
</dbReference>